<name>A0AAW2UQ26_SESRA</name>
<organism evidence="2">
    <name type="scientific">Sesamum radiatum</name>
    <name type="common">Black benniseed</name>
    <dbReference type="NCBI Taxonomy" id="300843"/>
    <lineage>
        <taxon>Eukaryota</taxon>
        <taxon>Viridiplantae</taxon>
        <taxon>Streptophyta</taxon>
        <taxon>Embryophyta</taxon>
        <taxon>Tracheophyta</taxon>
        <taxon>Spermatophyta</taxon>
        <taxon>Magnoliopsida</taxon>
        <taxon>eudicotyledons</taxon>
        <taxon>Gunneridae</taxon>
        <taxon>Pentapetalae</taxon>
        <taxon>asterids</taxon>
        <taxon>lamiids</taxon>
        <taxon>Lamiales</taxon>
        <taxon>Pedaliaceae</taxon>
        <taxon>Sesamum</taxon>
    </lineage>
</organism>
<dbReference type="InterPro" id="IPR052343">
    <property type="entry name" value="Retrotransposon-Effector_Assoc"/>
</dbReference>
<dbReference type="Gene3D" id="3.60.10.10">
    <property type="entry name" value="Endonuclease/exonuclease/phosphatase"/>
    <property type="match status" value="1"/>
</dbReference>
<reference evidence="2" key="1">
    <citation type="submission" date="2020-06" db="EMBL/GenBank/DDBJ databases">
        <authorList>
            <person name="Li T."/>
            <person name="Hu X."/>
            <person name="Zhang T."/>
            <person name="Song X."/>
            <person name="Zhang H."/>
            <person name="Dai N."/>
            <person name="Sheng W."/>
            <person name="Hou X."/>
            <person name="Wei L."/>
        </authorList>
    </citation>
    <scope>NUCLEOTIDE SEQUENCE</scope>
    <source>
        <strain evidence="2">G02</strain>
        <tissue evidence="2">Leaf</tissue>
    </source>
</reference>
<protein>
    <recommendedName>
        <fullName evidence="1">Reverse transcriptase domain-containing protein</fullName>
    </recommendedName>
</protein>
<gene>
    <name evidence="2" type="ORF">Sradi_1310500</name>
</gene>
<sequence>MSCLSWNCQGFGGPWTIRHLRELIRRHNPPLVFLIETKCDNRRMDSIKRNLYMFGFSVAARGKSGGLVLLWNKEIYVDLASFSSSHINARVRLSEESEPWRLTDFYGAPDANNHGESWTLLRRLSRESKLPWMCVGDFNVILLDLEKDGALPTRQWQLRAFREALIDCDLHDLSFLGFPFTWASNREYPHMVWKRLDRACVNTQKRRQARTNKPLKFKAMWIKSEDCEKVISRLWHNTSLGDPNDTFMRKLDTCRMGLISWSKVEFGEMTKRIREIEKEIGHIKSSVMTVNAKNKISTLEGELHKLLSVEELKWKQRGKSAWLAEVNPSEIELDEVIKTLPARVTDEMNQRLIEEYSTNEVKLALSQMFAFKSPGPDGMPPIFYQRFWFIVGHATSNCVLNMLNNHDINPSLNFTHILLIPKCRDPEFVSQFRPISLSNIVFKLASKLVANRLKPFLNTIISPSQSAFILGRLITDNVLVAFEINHFLNSRRGGREGHVSIKLDMSKAYDRIEWKYLEGILSKLGFHYEVVSLIMRCVSSVSYSFLLNESQFGFLSSGMGIRQGDSLSPYLFILCAEELSRMLQDRESRGEITRVAVAHNVTRVSHLLFADDTLIFCKATETELGMIWRILETYGKASGQLINFDKSSIVFSSNTPQDTRNGLASALGIRIDARPTKYLGLPFLTGRNKREIFSIIQERV</sequence>
<dbReference type="EMBL" id="JACGWJ010000005">
    <property type="protein sequence ID" value="KAL0418970.1"/>
    <property type="molecule type" value="Genomic_DNA"/>
</dbReference>
<dbReference type="Pfam" id="PF03372">
    <property type="entry name" value="Exo_endo_phos"/>
    <property type="match status" value="1"/>
</dbReference>
<dbReference type="PANTHER" id="PTHR46890">
    <property type="entry name" value="NON-LTR RETROLELEMENT REVERSE TRANSCRIPTASE-LIKE PROTEIN-RELATED"/>
    <property type="match status" value="1"/>
</dbReference>
<reference evidence="2" key="2">
    <citation type="journal article" date="2024" name="Plant">
        <title>Genomic evolution and insights into agronomic trait innovations of Sesamum species.</title>
        <authorList>
            <person name="Miao H."/>
            <person name="Wang L."/>
            <person name="Qu L."/>
            <person name="Liu H."/>
            <person name="Sun Y."/>
            <person name="Le M."/>
            <person name="Wang Q."/>
            <person name="Wei S."/>
            <person name="Zheng Y."/>
            <person name="Lin W."/>
            <person name="Duan Y."/>
            <person name="Cao H."/>
            <person name="Xiong S."/>
            <person name="Wang X."/>
            <person name="Wei L."/>
            <person name="Li C."/>
            <person name="Ma Q."/>
            <person name="Ju M."/>
            <person name="Zhao R."/>
            <person name="Li G."/>
            <person name="Mu C."/>
            <person name="Tian Q."/>
            <person name="Mei H."/>
            <person name="Zhang T."/>
            <person name="Gao T."/>
            <person name="Zhang H."/>
        </authorList>
    </citation>
    <scope>NUCLEOTIDE SEQUENCE</scope>
    <source>
        <strain evidence="2">G02</strain>
    </source>
</reference>
<dbReference type="CDD" id="cd01650">
    <property type="entry name" value="RT_nLTR_like"/>
    <property type="match status" value="1"/>
</dbReference>
<dbReference type="Pfam" id="PF00078">
    <property type="entry name" value="RVT_1"/>
    <property type="match status" value="1"/>
</dbReference>
<dbReference type="InterPro" id="IPR036691">
    <property type="entry name" value="Endo/exonu/phosph_ase_sf"/>
</dbReference>
<dbReference type="InterPro" id="IPR005135">
    <property type="entry name" value="Endo/exonuclease/phosphatase"/>
</dbReference>
<dbReference type="GO" id="GO:0003824">
    <property type="term" value="F:catalytic activity"/>
    <property type="evidence" value="ECO:0007669"/>
    <property type="project" value="InterPro"/>
</dbReference>
<feature type="domain" description="Reverse transcriptase" evidence="1">
    <location>
        <begin position="401"/>
        <end position="671"/>
    </location>
</feature>
<dbReference type="AlphaFoldDB" id="A0AAW2UQ26"/>
<proteinExistence type="predicted"/>
<evidence type="ECO:0000313" key="2">
    <source>
        <dbReference type="EMBL" id="KAL0418970.1"/>
    </source>
</evidence>
<comment type="caution">
    <text evidence="2">The sequence shown here is derived from an EMBL/GenBank/DDBJ whole genome shotgun (WGS) entry which is preliminary data.</text>
</comment>
<evidence type="ECO:0000259" key="1">
    <source>
        <dbReference type="PROSITE" id="PS50878"/>
    </source>
</evidence>
<dbReference type="PROSITE" id="PS50878">
    <property type="entry name" value="RT_POL"/>
    <property type="match status" value="1"/>
</dbReference>
<dbReference type="SUPFAM" id="SSF56219">
    <property type="entry name" value="DNase I-like"/>
    <property type="match status" value="1"/>
</dbReference>
<dbReference type="PANTHER" id="PTHR46890:SF48">
    <property type="entry name" value="RNA-DIRECTED DNA POLYMERASE"/>
    <property type="match status" value="1"/>
</dbReference>
<dbReference type="InterPro" id="IPR000477">
    <property type="entry name" value="RT_dom"/>
</dbReference>
<accession>A0AAW2UQ26</accession>